<reference evidence="1 2" key="1">
    <citation type="journal article" date="2011" name="Proc. Natl. Acad. Sci. U.S.A.">
        <title>Niche of harmful alga Aureococcus anophagefferens revealed through ecogenomics.</title>
        <authorList>
            <person name="Gobler C.J."/>
            <person name="Berry D.L."/>
            <person name="Dyhrman S.T."/>
            <person name="Wilhelm S.W."/>
            <person name="Salamov A."/>
            <person name="Lobanov A.V."/>
            <person name="Zhang Y."/>
            <person name="Collier J.L."/>
            <person name="Wurch L.L."/>
            <person name="Kustka A.B."/>
            <person name="Dill B.D."/>
            <person name="Shah M."/>
            <person name="VerBerkmoes N.C."/>
            <person name="Kuo A."/>
            <person name="Terry A."/>
            <person name="Pangilinan J."/>
            <person name="Lindquist E.A."/>
            <person name="Lucas S."/>
            <person name="Paulsen I.T."/>
            <person name="Hattenrath-Lehmann T.K."/>
            <person name="Talmage S.C."/>
            <person name="Walker E.A."/>
            <person name="Koch F."/>
            <person name="Burson A.M."/>
            <person name="Marcoval M.A."/>
            <person name="Tang Y.Z."/>
            <person name="Lecleir G.R."/>
            <person name="Coyne K.J."/>
            <person name="Berg G.M."/>
            <person name="Bertrand E.M."/>
            <person name="Saito M.A."/>
            <person name="Gladyshev V.N."/>
            <person name="Grigoriev I.V."/>
        </authorList>
    </citation>
    <scope>NUCLEOTIDE SEQUENCE [LARGE SCALE GENOMIC DNA]</scope>
    <source>
        <strain evidence="2">CCMP 1984</strain>
    </source>
</reference>
<dbReference type="KEGG" id="aaf:AURANDRAFT_67783"/>
<dbReference type="AlphaFoldDB" id="F0YMD7"/>
<name>F0YMD7_AURAN</name>
<dbReference type="EMBL" id="GL833163">
    <property type="protein sequence ID" value="EGB03714.1"/>
    <property type="molecule type" value="Genomic_DNA"/>
</dbReference>
<evidence type="ECO:0000313" key="2">
    <source>
        <dbReference type="Proteomes" id="UP000002729"/>
    </source>
</evidence>
<gene>
    <name evidence="1" type="ORF">AURANDRAFT_67783</name>
</gene>
<dbReference type="GeneID" id="20226438"/>
<keyword evidence="2" id="KW-1185">Reference proteome</keyword>
<dbReference type="OrthoDB" id="186909at2759"/>
<protein>
    <submittedName>
        <fullName evidence="1">Uncharacterized protein</fullName>
    </submittedName>
</protein>
<evidence type="ECO:0000313" key="1">
    <source>
        <dbReference type="EMBL" id="EGB03714.1"/>
    </source>
</evidence>
<dbReference type="Proteomes" id="UP000002729">
    <property type="component" value="Unassembled WGS sequence"/>
</dbReference>
<proteinExistence type="predicted"/>
<dbReference type="RefSeq" id="XP_009041569.1">
    <property type="nucleotide sequence ID" value="XM_009043321.1"/>
</dbReference>
<accession>F0YMD7</accession>
<sequence>MSLTPRSDLSVGTRVQAQTAVIPLARKKGVTSAHVVGKKLTTLIDQNPNEFWEAAQHEFGVALQSMSLDLMDSLDARLDSLGRKVTRLEITTKEIVAIRDARAYARETESTFTAEQERAEKSLLAQWLRSFVHRLPKVRRKPALEHAIEIGLGLDAVDFAFCRYALNIAICSSHVSQQKIISSRIPNVLVGMVDGANASMAISDASALVVGPSLMALAHIARADGPAREAIAEANRRRFIISMALLPTWQGNL</sequence>
<organism evidence="2">
    <name type="scientific">Aureococcus anophagefferens</name>
    <name type="common">Harmful bloom alga</name>
    <dbReference type="NCBI Taxonomy" id="44056"/>
    <lineage>
        <taxon>Eukaryota</taxon>
        <taxon>Sar</taxon>
        <taxon>Stramenopiles</taxon>
        <taxon>Ochrophyta</taxon>
        <taxon>Pelagophyceae</taxon>
        <taxon>Pelagomonadales</taxon>
        <taxon>Pelagomonadaceae</taxon>
        <taxon>Aureococcus</taxon>
    </lineage>
</organism>
<dbReference type="InParanoid" id="F0YMD7"/>